<dbReference type="Pfam" id="PF02129">
    <property type="entry name" value="Peptidase_S15"/>
    <property type="match status" value="1"/>
</dbReference>
<keyword evidence="6" id="KW-0378">Hydrolase</keyword>
<evidence type="ECO:0000313" key="11">
    <source>
        <dbReference type="EMBL" id="GGI10719.1"/>
    </source>
</evidence>
<comment type="catalytic activity">
    <reaction evidence="1">
        <text>Hydrolyzes Xaa-Pro-|- bonds to release unblocked, N-terminal dipeptides from substrates including Ala-Pro-|-p-nitroanilide and (sequentially) Tyr-Pro-|-Phe-Pro-|-Gly-Pro-|-Ile.</text>
        <dbReference type="EC" id="3.4.14.11"/>
    </reaction>
</comment>
<evidence type="ECO:0000256" key="4">
    <source>
        <dbReference type="ARBA" id="ARBA00022438"/>
    </source>
</evidence>
<dbReference type="Proteomes" id="UP000632535">
    <property type="component" value="Unassembled WGS sequence"/>
</dbReference>
<evidence type="ECO:0000256" key="6">
    <source>
        <dbReference type="ARBA" id="ARBA00022801"/>
    </source>
</evidence>
<feature type="signal peptide" evidence="9">
    <location>
        <begin position="1"/>
        <end position="19"/>
    </location>
</feature>
<dbReference type="SMART" id="SM00939">
    <property type="entry name" value="PepX_C"/>
    <property type="match status" value="1"/>
</dbReference>
<organism evidence="11 12">
    <name type="scientific">Isoptericola cucumis</name>
    <dbReference type="NCBI Taxonomy" id="1776856"/>
    <lineage>
        <taxon>Bacteria</taxon>
        <taxon>Bacillati</taxon>
        <taxon>Actinomycetota</taxon>
        <taxon>Actinomycetes</taxon>
        <taxon>Micrococcales</taxon>
        <taxon>Promicromonosporaceae</taxon>
        <taxon>Isoptericola</taxon>
    </lineage>
</organism>
<dbReference type="NCBIfam" id="NF003780">
    <property type="entry name" value="PRK05371.1-1"/>
    <property type="match status" value="1"/>
</dbReference>
<sequence length="633" mass="66982">MLAGMAGALTLLHAPVAVAAPGGGDAPADDDGLPPGVVVEDGTTQPVFSLDDAITERVYVTAPVDSDHDGEHDRVAIDIARPAETATEGLDVPVIFEHSPYRKDTWGEAPYPSVLVDELPQNRLFAKGATAGSFRTTAGFLGGDAVAGARAADLPGSLDDYYVPRGYAVVLGMSVGTGDSDGCPTSGDPAETLGTKAVIDWLNGRAPGVDATGEAVEADWTTGDVGMIGGSYNGTLPNQVATTGVEGLKTIVPVAAISSWYDYYRANGLVVAPGGYQGEDADVLANFVGGEERVTGDCADEIAEITAEQGRDTGDYTDFWAARDYRDASDVAASVFVVHGLNDWNVRTENFAGWWDELAAHDVPRKIWLHQGGHGGPGSGASVTLPDGETWTYKQTENRWFDHWLWGVDNGIMDEPQAVVQREDGENTPSSTWPDAGAKDVRLRLAADASDAPGALVTRGPHGPAARQSFVDQGRTVHPDTLVADPDTVSENRLVYTTPELDEDVRLSGRPSIRLRTAIENAADANLTVQLVDYGPAGSDVEPTVVTRGWTDPQNRKGADRSEPLVRGKAYDLSWTLEPKDYVVPAGHRIGLVVFSTDQEHTLLPLGGTELTVSPHQSVLRLPVVGGAEALGF</sequence>
<dbReference type="InterPro" id="IPR008979">
    <property type="entry name" value="Galactose-bd-like_sf"/>
</dbReference>
<evidence type="ECO:0000256" key="9">
    <source>
        <dbReference type="SAM" id="SignalP"/>
    </source>
</evidence>
<comment type="caution">
    <text evidence="11">The sequence shown here is derived from an EMBL/GenBank/DDBJ whole genome shotgun (WGS) entry which is preliminary data.</text>
</comment>
<comment type="similarity">
    <text evidence="2">Belongs to the peptidase S15 family.</text>
</comment>
<keyword evidence="9" id="KW-0732">Signal</keyword>
<dbReference type="InterPro" id="IPR008252">
    <property type="entry name" value="Pept_S15_Xpro"/>
</dbReference>
<accession>A0ABQ2BBW9</accession>
<dbReference type="PRINTS" id="PR00923">
    <property type="entry name" value="LACTOPTASE"/>
</dbReference>
<feature type="domain" description="Xaa-Pro dipeptidyl-peptidase C-terminal" evidence="10">
    <location>
        <begin position="398"/>
        <end position="621"/>
    </location>
</feature>
<dbReference type="InterPro" id="IPR013736">
    <property type="entry name" value="Xaa-Pro_dipept_C"/>
</dbReference>
<evidence type="ECO:0000256" key="3">
    <source>
        <dbReference type="ARBA" id="ARBA00012463"/>
    </source>
</evidence>
<keyword evidence="4" id="KW-0031">Aminopeptidase</keyword>
<dbReference type="SUPFAM" id="SSF49785">
    <property type="entry name" value="Galactose-binding domain-like"/>
    <property type="match status" value="1"/>
</dbReference>
<dbReference type="InterPro" id="IPR029058">
    <property type="entry name" value="AB_hydrolase_fold"/>
</dbReference>
<evidence type="ECO:0000256" key="2">
    <source>
        <dbReference type="ARBA" id="ARBA00010819"/>
    </source>
</evidence>
<dbReference type="InterPro" id="IPR000383">
    <property type="entry name" value="Xaa-Pro-like_dom"/>
</dbReference>
<dbReference type="Pfam" id="PF08530">
    <property type="entry name" value="PepX_C"/>
    <property type="match status" value="1"/>
</dbReference>
<evidence type="ECO:0000256" key="8">
    <source>
        <dbReference type="ARBA" id="ARBA00030045"/>
    </source>
</evidence>
<keyword evidence="12" id="KW-1185">Reference proteome</keyword>
<evidence type="ECO:0000313" key="12">
    <source>
        <dbReference type="Proteomes" id="UP000632535"/>
    </source>
</evidence>
<evidence type="ECO:0000256" key="5">
    <source>
        <dbReference type="ARBA" id="ARBA00022670"/>
    </source>
</evidence>
<evidence type="ECO:0000259" key="10">
    <source>
        <dbReference type="SMART" id="SM00939"/>
    </source>
</evidence>
<protein>
    <recommendedName>
        <fullName evidence="3">Xaa-Pro dipeptidyl-peptidase</fullName>
        <ecNumber evidence="3">3.4.14.11</ecNumber>
    </recommendedName>
    <alternativeName>
        <fullName evidence="8">X-prolyl-dipeptidyl aminopeptidase</fullName>
    </alternativeName>
</protein>
<dbReference type="Gene3D" id="2.60.120.260">
    <property type="entry name" value="Galactose-binding domain-like"/>
    <property type="match status" value="1"/>
</dbReference>
<dbReference type="EC" id="3.4.14.11" evidence="3"/>
<dbReference type="EMBL" id="BMDG01000012">
    <property type="protein sequence ID" value="GGI10719.1"/>
    <property type="molecule type" value="Genomic_DNA"/>
</dbReference>
<reference evidence="12" key="1">
    <citation type="journal article" date="2019" name="Int. J. Syst. Evol. Microbiol.">
        <title>The Global Catalogue of Microorganisms (GCM) 10K type strain sequencing project: providing services to taxonomists for standard genome sequencing and annotation.</title>
        <authorList>
            <consortium name="The Broad Institute Genomics Platform"/>
            <consortium name="The Broad Institute Genome Sequencing Center for Infectious Disease"/>
            <person name="Wu L."/>
            <person name="Ma J."/>
        </authorList>
    </citation>
    <scope>NUCLEOTIDE SEQUENCE [LARGE SCALE GENOMIC DNA]</scope>
    <source>
        <strain evidence="12">CCM 8653</strain>
    </source>
</reference>
<evidence type="ECO:0000256" key="7">
    <source>
        <dbReference type="ARBA" id="ARBA00022825"/>
    </source>
</evidence>
<name>A0ABQ2BBW9_9MICO</name>
<dbReference type="Gene3D" id="3.40.50.1820">
    <property type="entry name" value="alpha/beta hydrolase"/>
    <property type="match status" value="2"/>
</dbReference>
<keyword evidence="7" id="KW-0720">Serine protease</keyword>
<gene>
    <name evidence="11" type="primary">pepX</name>
    <name evidence="11" type="ORF">GCM10007368_32630</name>
</gene>
<keyword evidence="5" id="KW-0645">Protease</keyword>
<dbReference type="SUPFAM" id="SSF53474">
    <property type="entry name" value="alpha/beta-Hydrolases"/>
    <property type="match status" value="1"/>
</dbReference>
<evidence type="ECO:0000256" key="1">
    <source>
        <dbReference type="ARBA" id="ARBA00000123"/>
    </source>
</evidence>
<proteinExistence type="inferred from homology"/>
<feature type="chain" id="PRO_5045668249" description="Xaa-Pro dipeptidyl-peptidase" evidence="9">
    <location>
        <begin position="20"/>
        <end position="633"/>
    </location>
</feature>